<dbReference type="SUPFAM" id="SSF56672">
    <property type="entry name" value="DNA/RNA polymerases"/>
    <property type="match status" value="1"/>
</dbReference>
<dbReference type="GO" id="GO:0003968">
    <property type="term" value="F:RNA-directed RNA polymerase activity"/>
    <property type="evidence" value="ECO:0007669"/>
    <property type="project" value="InterPro"/>
</dbReference>
<evidence type="ECO:0000313" key="2">
    <source>
        <dbReference type="EMBL" id="GBH22699.1"/>
    </source>
</evidence>
<reference evidence="2" key="1">
    <citation type="submission" date="2017-04" db="EMBL/GenBank/DDBJ databases">
        <title>Unveiling RNA virosphere associated with marine microorganisms.</title>
        <authorList>
            <person name="Urayama S."/>
            <person name="Takaki Y."/>
            <person name="Nishi S."/>
            <person name="Yoshida Y."/>
            <person name="Deguchi S."/>
            <person name="Takai K."/>
            <person name="Nunoura T."/>
        </authorList>
    </citation>
    <scope>NUCLEOTIDE SEQUENCE</scope>
</reference>
<dbReference type="Pfam" id="PF00680">
    <property type="entry name" value="RdRP_1"/>
    <property type="match status" value="1"/>
</dbReference>
<dbReference type="GO" id="GO:0003723">
    <property type="term" value="F:RNA binding"/>
    <property type="evidence" value="ECO:0007669"/>
    <property type="project" value="InterPro"/>
</dbReference>
<name>A0A2V0RBH1_9ZZZZ</name>
<dbReference type="InterPro" id="IPR043502">
    <property type="entry name" value="DNA/RNA_pol_sf"/>
</dbReference>
<dbReference type="InterPro" id="IPR043128">
    <property type="entry name" value="Rev_trsase/Diguanyl_cyclase"/>
</dbReference>
<sequence>MRHLWRLHRGEFLQCEWIPNPDEEADSMFRNLVRGKVKQYMDEAGGVREGMDKKDTWVSRKEAARRLRYTATKARNREEPERMSALEQLQFHIYPGAVERLAEGMDGGGLTPHEIEAVQYCSRTKHPDNKIKQQSKGHTYTHHIYDGIRAVPRTVTRNSKGTTPADADRRAAANANKWLSDINRDMSVIAPLSINPGLHFLGRTNIKHGMRPTPASKTADIPRAHADQYFADTDPAHDPSRTIVFPGKETYLADLESTLGDPPRHTCSEAAINKAVKHYSGNLGLRRVLDDVRWRQVSAIKVNGAASSGVGLSGIGASRGQCAQSIERLAGHVVSVVGTKPVAGCGLWQLGGRGKRTTPAPGDKLKSRAVIFNDGVNAAVSSTISQSVGESIKSGEGSIKIGHRAMQGAKKDRLSSESHEVEFEIDHKRFGFRLSEPLLVTAFGMIRALLPPGQYWDYRVLHEMAHCILKTIILPGGWIYRCTFGNWSGPWTSILDSFCNWIAVTTVLSEMNFKSADVDPWFYGDDTLIGFKHNVLPAGVTPSTIQDGLVELFGIYAGDANTGRLSSFGTESGATFLGVWNKDGFHGRPMSKWVDVSVHPERLRNSPKDQMKRMAYLGHAAVCTQENRDYFTSYFQYANEALDEAIRYPPERLRQSLKRSFDEAHARFSDGGEDVREWEVGAKTTLSELKLPCRNHQAVWFGPGIGRPGVRLQTHPTVTWLSELVDDVPIGICGIHRSDVSAIWSRTS</sequence>
<evidence type="ECO:0000259" key="1">
    <source>
        <dbReference type="Pfam" id="PF00680"/>
    </source>
</evidence>
<dbReference type="GO" id="GO:0006351">
    <property type="term" value="P:DNA-templated transcription"/>
    <property type="evidence" value="ECO:0007669"/>
    <property type="project" value="InterPro"/>
</dbReference>
<protein>
    <submittedName>
        <fullName evidence="2">RdRp</fullName>
    </submittedName>
</protein>
<feature type="domain" description="RNA-directed RNA polymerase C-terminal" evidence="1">
    <location>
        <begin position="423"/>
        <end position="579"/>
    </location>
</feature>
<organism evidence="2">
    <name type="scientific">viral metagenome</name>
    <dbReference type="NCBI Taxonomy" id="1070528"/>
    <lineage>
        <taxon>unclassified sequences</taxon>
        <taxon>metagenomes</taxon>
        <taxon>organismal metagenomes</taxon>
    </lineage>
</organism>
<proteinExistence type="predicted"/>
<dbReference type="Gene3D" id="3.30.70.270">
    <property type="match status" value="1"/>
</dbReference>
<dbReference type="AlphaFoldDB" id="A0A2V0RBH1"/>
<dbReference type="EMBL" id="BDQB01000238">
    <property type="protein sequence ID" value="GBH22365.1"/>
    <property type="molecule type" value="Genomic_RNA"/>
</dbReference>
<accession>A0A2V0RBH1</accession>
<dbReference type="EMBL" id="BDQD01000133">
    <property type="protein sequence ID" value="GBH22699.1"/>
    <property type="molecule type" value="Genomic_RNA"/>
</dbReference>
<dbReference type="InterPro" id="IPR001205">
    <property type="entry name" value="RNA-dir_pol_C"/>
</dbReference>
<comment type="caution">
    <text evidence="2">The sequence shown here is derived from an EMBL/GenBank/DDBJ whole genome shotgun (WGS) entry which is preliminary data.</text>
</comment>